<evidence type="ECO:0000256" key="2">
    <source>
        <dbReference type="ARBA" id="ARBA00022448"/>
    </source>
</evidence>
<dbReference type="HOGENOM" id="CLU_000960_28_2_11"/>
<evidence type="ECO:0000256" key="6">
    <source>
        <dbReference type="ARBA" id="ARBA00023136"/>
    </source>
</evidence>
<dbReference type="PRINTS" id="PR01036">
    <property type="entry name" value="TCRTETB"/>
</dbReference>
<dbReference type="RefSeq" id="WP_013873652.1">
    <property type="nucleotide sequence ID" value="NC_015656.1"/>
</dbReference>
<proteinExistence type="predicted"/>
<dbReference type="STRING" id="656024.FsymDg_2334"/>
<dbReference type="GO" id="GO:0022857">
    <property type="term" value="F:transmembrane transporter activity"/>
    <property type="evidence" value="ECO:0007669"/>
    <property type="project" value="InterPro"/>
</dbReference>
<feature type="transmembrane region" description="Helical" evidence="8">
    <location>
        <begin position="350"/>
        <end position="372"/>
    </location>
</feature>
<dbReference type="PANTHER" id="PTHR42718:SF42">
    <property type="entry name" value="EXPORT PROTEIN"/>
    <property type="match status" value="1"/>
</dbReference>
<dbReference type="Pfam" id="PF07690">
    <property type="entry name" value="MFS_1"/>
    <property type="match status" value="1"/>
</dbReference>
<dbReference type="AlphaFoldDB" id="F8B0H3"/>
<feature type="transmembrane region" description="Helical" evidence="8">
    <location>
        <begin position="100"/>
        <end position="118"/>
    </location>
</feature>
<organism evidence="10 11">
    <name type="scientific">Candidatus Protofrankia datiscae</name>
    <dbReference type="NCBI Taxonomy" id="2716812"/>
    <lineage>
        <taxon>Bacteria</taxon>
        <taxon>Bacillati</taxon>
        <taxon>Actinomycetota</taxon>
        <taxon>Actinomycetes</taxon>
        <taxon>Frankiales</taxon>
        <taxon>Frankiaceae</taxon>
        <taxon>Protofrankia</taxon>
    </lineage>
</organism>
<sequence>MTGLADPTADPTTGPAGSAAAAAGHPRRWSILAVLVLSVLLTVLDGTIINVALRVLADPEQGLGATQSQLEWAINSFTLVFAALLFTWGILGDRIGHRRTLVTGILIFGASSVGAAYADTPAQLILWRVVMGIGAAALPPATLSIIMHVFPPSQRPQAIGIWAGSSGLAAVLGPIVGGILLGHFWWGSIFLINIPVVLVALAGTVALVPESRDPAPGRLDPLGVALSIAGIMLLVFGIVEGGRLADWTQARVLGPLLGGLALLAAFVRYELVIGHPALDVRLFRDRRMSAAAVAVGLAFFAIFGLTFFMVFYLQSIRGYSPLESGLALLPLAVGLGMFSARSPKLAERRGYRLVVSAGLLLASLCFFGYAFLDTDSPAWVIFLIFFLQGIGMAHVMPPATEAVMGLLPASRAGVASSITNVTRNLGGALGIAVLGSLLAVRYRDELEPHLAAVPPPARTDATESVEAARAIAASLGPSGRTLWADASDAFVSAMHSTAIGCALAGLLGVIVVAVGMPGARESATMHHRIPQPAAPGPQPAASRPVGPRPSKS</sequence>
<dbReference type="EMBL" id="CP002801">
    <property type="protein sequence ID" value="AEH09722.1"/>
    <property type="molecule type" value="Genomic_DNA"/>
</dbReference>
<keyword evidence="5 8" id="KW-1133">Transmembrane helix</keyword>
<keyword evidence="4 8" id="KW-0812">Transmembrane</keyword>
<feature type="domain" description="Major facilitator superfamily (MFS) profile" evidence="9">
    <location>
        <begin position="31"/>
        <end position="520"/>
    </location>
</feature>
<feature type="region of interest" description="Disordered" evidence="7">
    <location>
        <begin position="523"/>
        <end position="552"/>
    </location>
</feature>
<keyword evidence="2" id="KW-0813">Transport</keyword>
<feature type="transmembrane region" description="Helical" evidence="8">
    <location>
        <begin position="72"/>
        <end position="91"/>
    </location>
</feature>
<keyword evidence="6 8" id="KW-0472">Membrane</keyword>
<dbReference type="eggNOG" id="COG2211">
    <property type="taxonomic scope" value="Bacteria"/>
</dbReference>
<feature type="transmembrane region" description="Helical" evidence="8">
    <location>
        <begin position="124"/>
        <end position="147"/>
    </location>
</feature>
<dbReference type="InterPro" id="IPR020846">
    <property type="entry name" value="MFS_dom"/>
</dbReference>
<gene>
    <name evidence="10" type="ordered locus">FsymDg_2334</name>
</gene>
<feature type="transmembrane region" description="Helical" evidence="8">
    <location>
        <begin position="497"/>
        <end position="519"/>
    </location>
</feature>
<dbReference type="GO" id="GO:0005886">
    <property type="term" value="C:plasma membrane"/>
    <property type="evidence" value="ECO:0007669"/>
    <property type="project" value="UniProtKB-SubCell"/>
</dbReference>
<evidence type="ECO:0000256" key="3">
    <source>
        <dbReference type="ARBA" id="ARBA00022475"/>
    </source>
</evidence>
<evidence type="ECO:0000313" key="10">
    <source>
        <dbReference type="EMBL" id="AEH09722.1"/>
    </source>
</evidence>
<dbReference type="NCBIfam" id="TIGR00711">
    <property type="entry name" value="efflux_EmrB"/>
    <property type="match status" value="1"/>
</dbReference>
<feature type="transmembrane region" description="Helical" evidence="8">
    <location>
        <begin position="31"/>
        <end position="52"/>
    </location>
</feature>
<keyword evidence="3" id="KW-1003">Cell membrane</keyword>
<feature type="transmembrane region" description="Helical" evidence="8">
    <location>
        <begin position="319"/>
        <end position="338"/>
    </location>
</feature>
<evidence type="ECO:0000313" key="11">
    <source>
        <dbReference type="Proteomes" id="UP000001549"/>
    </source>
</evidence>
<feature type="region of interest" description="Disordered" evidence="7">
    <location>
        <begin position="1"/>
        <end position="21"/>
    </location>
</feature>
<feature type="transmembrane region" description="Helical" evidence="8">
    <location>
        <begin position="159"/>
        <end position="179"/>
    </location>
</feature>
<reference evidence="10 11" key="1">
    <citation type="submission" date="2011-05" db="EMBL/GenBank/DDBJ databases">
        <title>Complete sequence of chromosome of Frankia symbiont of Datisca glomerata.</title>
        <authorList>
            <consortium name="US DOE Joint Genome Institute"/>
            <person name="Lucas S."/>
            <person name="Han J."/>
            <person name="Lapidus A."/>
            <person name="Cheng J.-F."/>
            <person name="Goodwin L."/>
            <person name="Pitluck S."/>
            <person name="Peters L."/>
            <person name="Mikhailova N."/>
            <person name="Chertkov O."/>
            <person name="Teshima H."/>
            <person name="Han C."/>
            <person name="Tapia R."/>
            <person name="Land M."/>
            <person name="Hauser L."/>
            <person name="Kyrpides N."/>
            <person name="Ivanova N."/>
            <person name="Pagani I."/>
            <person name="Berry A."/>
            <person name="Pawlowski K."/>
            <person name="Persson T."/>
            <person name="Vanden Heuvel B."/>
            <person name="Benson D."/>
            <person name="Woyke T."/>
        </authorList>
    </citation>
    <scope>NUCLEOTIDE SEQUENCE [LARGE SCALE GENOMIC DNA]</scope>
    <source>
        <strain evidence="11">4085684</strain>
    </source>
</reference>
<dbReference type="InterPro" id="IPR004638">
    <property type="entry name" value="EmrB-like"/>
</dbReference>
<evidence type="ECO:0000256" key="8">
    <source>
        <dbReference type="SAM" id="Phobius"/>
    </source>
</evidence>
<dbReference type="CDD" id="cd17321">
    <property type="entry name" value="MFS_MMR_MDR_like"/>
    <property type="match status" value="1"/>
</dbReference>
<dbReference type="PROSITE" id="PS50850">
    <property type="entry name" value="MFS"/>
    <property type="match status" value="1"/>
</dbReference>
<name>F8B0H3_9ACTN</name>
<feature type="transmembrane region" description="Helical" evidence="8">
    <location>
        <begin position="219"/>
        <end position="239"/>
    </location>
</feature>
<dbReference type="KEGG" id="fsy:FsymDg_2334"/>
<evidence type="ECO:0000256" key="7">
    <source>
        <dbReference type="SAM" id="MobiDB-lite"/>
    </source>
</evidence>
<feature type="transmembrane region" description="Helical" evidence="8">
    <location>
        <begin position="290"/>
        <end position="313"/>
    </location>
</feature>
<comment type="subcellular location">
    <subcellularLocation>
        <location evidence="1">Cell membrane</location>
        <topology evidence="1">Multi-pass membrane protein</topology>
    </subcellularLocation>
</comment>
<feature type="transmembrane region" description="Helical" evidence="8">
    <location>
        <begin position="378"/>
        <end position="400"/>
    </location>
</feature>
<dbReference type="Proteomes" id="UP000001549">
    <property type="component" value="Chromosome"/>
</dbReference>
<keyword evidence="11" id="KW-1185">Reference proteome</keyword>
<dbReference type="PANTHER" id="PTHR42718">
    <property type="entry name" value="MAJOR FACILITATOR SUPERFAMILY MULTIDRUG TRANSPORTER MFSC"/>
    <property type="match status" value="1"/>
</dbReference>
<feature type="transmembrane region" description="Helical" evidence="8">
    <location>
        <begin position="251"/>
        <end position="269"/>
    </location>
</feature>
<dbReference type="eggNOG" id="COG0477">
    <property type="taxonomic scope" value="Bacteria"/>
</dbReference>
<evidence type="ECO:0000256" key="5">
    <source>
        <dbReference type="ARBA" id="ARBA00022989"/>
    </source>
</evidence>
<dbReference type="InterPro" id="IPR011701">
    <property type="entry name" value="MFS"/>
</dbReference>
<dbReference type="SUPFAM" id="SSF103473">
    <property type="entry name" value="MFS general substrate transporter"/>
    <property type="match status" value="1"/>
</dbReference>
<evidence type="ECO:0000256" key="4">
    <source>
        <dbReference type="ARBA" id="ARBA00022692"/>
    </source>
</evidence>
<dbReference type="Gene3D" id="1.20.1250.20">
    <property type="entry name" value="MFS general substrate transporter like domains"/>
    <property type="match status" value="1"/>
</dbReference>
<dbReference type="InterPro" id="IPR036259">
    <property type="entry name" value="MFS_trans_sf"/>
</dbReference>
<feature type="transmembrane region" description="Helical" evidence="8">
    <location>
        <begin position="185"/>
        <end position="207"/>
    </location>
</feature>
<evidence type="ECO:0000259" key="9">
    <source>
        <dbReference type="PROSITE" id="PS50850"/>
    </source>
</evidence>
<dbReference type="Gene3D" id="1.20.1720.10">
    <property type="entry name" value="Multidrug resistance protein D"/>
    <property type="match status" value="1"/>
</dbReference>
<protein>
    <submittedName>
        <fullName evidence="10">Drug resistance transporter, EmrB/QacA subfamily</fullName>
    </submittedName>
</protein>
<accession>F8B0H3</accession>
<evidence type="ECO:0000256" key="1">
    <source>
        <dbReference type="ARBA" id="ARBA00004651"/>
    </source>
</evidence>